<feature type="domain" description="Aminopeptidase N-like N-terminal" evidence="13">
    <location>
        <begin position="50"/>
        <end position="239"/>
    </location>
</feature>
<dbReference type="PANTHER" id="PTHR11533">
    <property type="entry name" value="PROTEASE M1 ZINC METALLOPROTEASE"/>
    <property type="match status" value="1"/>
</dbReference>
<dbReference type="PANTHER" id="PTHR11533:SF174">
    <property type="entry name" value="PUROMYCIN-SENSITIVE AMINOPEPTIDASE-RELATED"/>
    <property type="match status" value="1"/>
</dbReference>
<evidence type="ECO:0000256" key="5">
    <source>
        <dbReference type="ARBA" id="ARBA00015611"/>
    </source>
</evidence>
<feature type="domain" description="Peptidase M1 membrane alanine aminopeptidase" evidence="12">
    <location>
        <begin position="277"/>
        <end position="483"/>
    </location>
</feature>
<evidence type="ECO:0000256" key="1">
    <source>
        <dbReference type="ARBA" id="ARBA00000098"/>
    </source>
</evidence>
<evidence type="ECO:0000256" key="11">
    <source>
        <dbReference type="ARBA" id="ARBA00023049"/>
    </source>
</evidence>
<evidence type="ECO:0000313" key="14">
    <source>
        <dbReference type="EMBL" id="KAB2810082.1"/>
    </source>
</evidence>
<comment type="catalytic activity">
    <reaction evidence="1">
        <text>Release of an N-terminal amino acid, Xaa-|-Yaa- from a peptide, amide or arylamide. Xaa is preferably Ala, but may be most amino acids including Pro (slow action). When a terminal hydrophobic residue is followed by a prolyl residue, the two may be released as an intact Xaa-Pro dipeptide.</text>
        <dbReference type="EC" id="3.4.11.2"/>
    </reaction>
</comment>
<dbReference type="GO" id="GO:0005737">
    <property type="term" value="C:cytoplasm"/>
    <property type="evidence" value="ECO:0007669"/>
    <property type="project" value="TreeGrafter"/>
</dbReference>
<keyword evidence="9" id="KW-0378">Hydrolase</keyword>
<dbReference type="InterPro" id="IPR001930">
    <property type="entry name" value="Peptidase_M1"/>
</dbReference>
<dbReference type="OrthoDB" id="100605at2"/>
<evidence type="ECO:0000256" key="6">
    <source>
        <dbReference type="ARBA" id="ARBA00022438"/>
    </source>
</evidence>
<keyword evidence="6" id="KW-0031">Aminopeptidase</keyword>
<dbReference type="GO" id="GO:0070006">
    <property type="term" value="F:metalloaminopeptidase activity"/>
    <property type="evidence" value="ECO:0007669"/>
    <property type="project" value="TreeGrafter"/>
</dbReference>
<evidence type="ECO:0000256" key="2">
    <source>
        <dbReference type="ARBA" id="ARBA00001947"/>
    </source>
</evidence>
<comment type="caution">
    <text evidence="14">The sequence shown here is derived from an EMBL/GenBank/DDBJ whole genome shotgun (WGS) entry which is preliminary data.</text>
</comment>
<dbReference type="Pfam" id="PF17900">
    <property type="entry name" value="Peptidase_M1_N"/>
    <property type="match status" value="1"/>
</dbReference>
<dbReference type="InterPro" id="IPR027268">
    <property type="entry name" value="Peptidase_M4/M1_CTD_sf"/>
</dbReference>
<dbReference type="InterPro" id="IPR050344">
    <property type="entry name" value="Peptidase_M1_aminopeptidases"/>
</dbReference>
<keyword evidence="11" id="KW-0482">Metalloprotease</keyword>
<dbReference type="CDD" id="cd09603">
    <property type="entry name" value="M1_APN_like"/>
    <property type="match status" value="1"/>
</dbReference>
<accession>A0A6N6RH59</accession>
<evidence type="ECO:0000256" key="4">
    <source>
        <dbReference type="ARBA" id="ARBA00012564"/>
    </source>
</evidence>
<dbReference type="SUPFAM" id="SSF63737">
    <property type="entry name" value="Leukotriene A4 hydrolase N-terminal domain"/>
    <property type="match status" value="1"/>
</dbReference>
<dbReference type="GO" id="GO:0016020">
    <property type="term" value="C:membrane"/>
    <property type="evidence" value="ECO:0007669"/>
    <property type="project" value="TreeGrafter"/>
</dbReference>
<dbReference type="GO" id="GO:0008270">
    <property type="term" value="F:zinc ion binding"/>
    <property type="evidence" value="ECO:0007669"/>
    <property type="project" value="InterPro"/>
</dbReference>
<keyword evidence="10" id="KW-0862">Zinc</keyword>
<evidence type="ECO:0000259" key="12">
    <source>
        <dbReference type="Pfam" id="PF01433"/>
    </source>
</evidence>
<dbReference type="InterPro" id="IPR042097">
    <property type="entry name" value="Aminopeptidase_N-like_N_sf"/>
</dbReference>
<dbReference type="Gene3D" id="1.10.390.10">
    <property type="entry name" value="Neutral Protease Domain 2"/>
    <property type="match status" value="1"/>
</dbReference>
<dbReference type="GO" id="GO:0006508">
    <property type="term" value="P:proteolysis"/>
    <property type="evidence" value="ECO:0007669"/>
    <property type="project" value="UniProtKB-KW"/>
</dbReference>
<dbReference type="Gene3D" id="2.60.40.1730">
    <property type="entry name" value="tricorn interacting facor f3 domain"/>
    <property type="match status" value="1"/>
</dbReference>
<dbReference type="InterPro" id="IPR045357">
    <property type="entry name" value="Aminopeptidase_N-like_N"/>
</dbReference>
<evidence type="ECO:0000259" key="13">
    <source>
        <dbReference type="Pfam" id="PF17900"/>
    </source>
</evidence>
<dbReference type="EMBL" id="WBVO01000005">
    <property type="protein sequence ID" value="KAB2810082.1"/>
    <property type="molecule type" value="Genomic_DNA"/>
</dbReference>
<name>A0A6N6RH59_9FLAO</name>
<evidence type="ECO:0000256" key="8">
    <source>
        <dbReference type="ARBA" id="ARBA00022723"/>
    </source>
</evidence>
<organism evidence="14 15">
    <name type="scientific">Phaeocystidibacter luteus</name>
    <dbReference type="NCBI Taxonomy" id="911197"/>
    <lineage>
        <taxon>Bacteria</taxon>
        <taxon>Pseudomonadati</taxon>
        <taxon>Bacteroidota</taxon>
        <taxon>Flavobacteriia</taxon>
        <taxon>Flavobacteriales</taxon>
        <taxon>Phaeocystidibacteraceae</taxon>
        <taxon>Phaeocystidibacter</taxon>
    </lineage>
</organism>
<evidence type="ECO:0000313" key="15">
    <source>
        <dbReference type="Proteomes" id="UP000468650"/>
    </source>
</evidence>
<evidence type="ECO:0000256" key="7">
    <source>
        <dbReference type="ARBA" id="ARBA00022670"/>
    </source>
</evidence>
<proteinExistence type="inferred from homology"/>
<dbReference type="AlphaFoldDB" id="A0A6N6RH59"/>
<dbReference type="GO" id="GO:0042277">
    <property type="term" value="F:peptide binding"/>
    <property type="evidence" value="ECO:0007669"/>
    <property type="project" value="TreeGrafter"/>
</dbReference>
<dbReference type="RefSeq" id="WP_151667226.1">
    <property type="nucleotide sequence ID" value="NZ_WBVO01000005.1"/>
</dbReference>
<keyword evidence="8" id="KW-0479">Metal-binding</keyword>
<dbReference type="PRINTS" id="PR00756">
    <property type="entry name" value="ALADIPTASE"/>
</dbReference>
<dbReference type="EC" id="3.4.11.2" evidence="4"/>
<dbReference type="GO" id="GO:0005615">
    <property type="term" value="C:extracellular space"/>
    <property type="evidence" value="ECO:0007669"/>
    <property type="project" value="TreeGrafter"/>
</dbReference>
<dbReference type="GO" id="GO:0043171">
    <property type="term" value="P:peptide catabolic process"/>
    <property type="evidence" value="ECO:0007669"/>
    <property type="project" value="TreeGrafter"/>
</dbReference>
<dbReference type="SUPFAM" id="SSF55486">
    <property type="entry name" value="Metalloproteases ('zincins'), catalytic domain"/>
    <property type="match status" value="1"/>
</dbReference>
<dbReference type="InterPro" id="IPR014782">
    <property type="entry name" value="Peptidase_M1_dom"/>
</dbReference>
<protein>
    <recommendedName>
        <fullName evidence="5">Aminopeptidase N</fullName>
        <ecNumber evidence="4">3.4.11.2</ecNumber>
    </recommendedName>
</protein>
<evidence type="ECO:0000256" key="10">
    <source>
        <dbReference type="ARBA" id="ARBA00022833"/>
    </source>
</evidence>
<sequence length="834" mass="95596">MKNFIYTGIALGLSIFTIAQTETPQESSEPEFATRPLYRESAARTTDVVHTELKVSFDWDHAYLNGEAILTLKPYFFELDTFVLDAQGMDIHEVKYVSEGRNQDLKYEYDGWKLRIATGKTLTRNDQMKVLIKYTSKPDELTVEGGNAISEAKGLYFINPQDHPRGWMRQVWTQGEPESNSAWFPTVDEPNERMTHEIAITVPSAYQTISNGRLDFKTRNSDGTRTDFWLMDQPHAPYLVMMAVGEFKAQSDEWNGIPVNYWVEPEYEGVARQVYPNTVEMLEFFSERLGTPYPWQKYDQVTVREYVSGAMENTTGVIFGDFMYGDSLSWADGTGEDVVSHEMFHHWFGDLVTCESWANLPLNESFATYGEILWKEYKYGADEAEWHAYADLRAYLSEYSRGKSVDMIRYDYNSVLGMFDRHSYSKGGRILLMLRHILGDDAFFEGLRVYLEDNAYSAVEIHNLRLAMEKVSGQDLNWFFNQWFLASGHPILKVEHEFRRESGEYVVKVTQTQDLSTTPLYRLPVRIDVYSSIGTDSYNVVVDAEYQEFTFEVLSKPFLVHFDADQYLLAEIEEQKPTDFLLHQLAHGPHMMDRYEAITKIVGEDAKGVRKGMILRIGMQDDFHAIRRYALNKVEDLPEGELAGIKETVQSMMDDEDPSVRADAYEVWYNVYGEGDAAFYRDRMLNETSYAAKAGAFGVWKQLDRAAAESFAVENAIRTRGSLSSALIRTILEDESGVEASKVAKMIENAGAEWQSTIHISLPKYLSRLNESDRKSVLEQVDAVAPYLGEAASYYNYGIRVAKYQLKQALDNGEMTQEEYDSRNSVLESLETIE</sequence>
<keyword evidence="15" id="KW-1185">Reference proteome</keyword>
<gene>
    <name evidence="14" type="ORF">F8C67_07550</name>
</gene>
<dbReference type="Proteomes" id="UP000468650">
    <property type="component" value="Unassembled WGS sequence"/>
</dbReference>
<dbReference type="GO" id="GO:0016285">
    <property type="term" value="F:alanyl aminopeptidase activity"/>
    <property type="evidence" value="ECO:0007669"/>
    <property type="project" value="UniProtKB-EC"/>
</dbReference>
<keyword evidence="7" id="KW-0645">Protease</keyword>
<comment type="cofactor">
    <cofactor evidence="2">
        <name>Zn(2+)</name>
        <dbReference type="ChEBI" id="CHEBI:29105"/>
    </cofactor>
</comment>
<evidence type="ECO:0000256" key="9">
    <source>
        <dbReference type="ARBA" id="ARBA00022801"/>
    </source>
</evidence>
<reference evidence="14 15" key="1">
    <citation type="submission" date="2019-09" db="EMBL/GenBank/DDBJ databases">
        <title>Genomes of family Cryomorphaceae.</title>
        <authorList>
            <person name="Bowman J.P."/>
        </authorList>
    </citation>
    <scope>NUCLEOTIDE SEQUENCE [LARGE SCALE GENOMIC DNA]</scope>
    <source>
        <strain evidence="14 15">LMG 25704</strain>
    </source>
</reference>
<comment type="similarity">
    <text evidence="3">Belongs to the peptidase M1 family.</text>
</comment>
<evidence type="ECO:0000256" key="3">
    <source>
        <dbReference type="ARBA" id="ARBA00010136"/>
    </source>
</evidence>
<dbReference type="Pfam" id="PF01433">
    <property type="entry name" value="Peptidase_M1"/>
    <property type="match status" value="1"/>
</dbReference>